<dbReference type="EMBL" id="LCTK01000006">
    <property type="protein sequence ID" value="KKZ59466.1"/>
    <property type="molecule type" value="Genomic_DNA"/>
</dbReference>
<proteinExistence type="predicted"/>
<accession>A0A0M3G8W9</accession>
<evidence type="ECO:0000313" key="1">
    <source>
        <dbReference type="EMBL" id="KKZ59466.1"/>
    </source>
</evidence>
<protein>
    <submittedName>
        <fullName evidence="1">Uncharacterized protein</fullName>
    </submittedName>
</protein>
<reference evidence="1 2" key="1">
    <citation type="submission" date="2015-05" db="EMBL/GenBank/DDBJ databases">
        <title>Comparative analyses of the lipooligosaccharides from nottypeable Haemophilus influenzae and Haemophilus haemolyticus.</title>
        <authorList>
            <person name="Post D.M.B."/>
            <person name="Ketterer M.R."/>
            <person name="Coffin J.E."/>
            <person name="Reinders L.M."/>
            <person name="Munson R.S.Jr."/>
            <person name="Bair T.B."/>
            <person name="Murphy T.F."/>
            <person name="Foster E."/>
            <person name="Gibson B.W."/>
            <person name="Apicella M.A."/>
        </authorList>
    </citation>
    <scope>NUCLEOTIDE SEQUENCE [LARGE SCALE GENOMIC DNA]</scope>
    <source>
        <strain evidence="1 2">11P18</strain>
    </source>
</reference>
<dbReference type="PATRIC" id="fig|726.54.peg.411"/>
<sequence length="236" mass="28462">MNAKLELYRRYYCVERDINYFSVLTEWATAYLIQQEYEDNIYELALAKTRKEALFLSDKILENVVFNGKNLQIVSIDDNTSMFDALPNDINSAVLLGEWYNCQEYQIDSMLIYQIEFEHKLLNRINKIFHKETNLFTFKCNKWVKKIYENKNKIRQHLFKYLEIQYEEEFNLYKEARILDYLYRITDISFNIKSNLSIIPLRKSDLNPEEYNLPNLPAEVIWIELDRDINIIAIDD</sequence>
<organism evidence="1 2">
    <name type="scientific">Haemophilus haemolyticus</name>
    <dbReference type="NCBI Taxonomy" id="726"/>
    <lineage>
        <taxon>Bacteria</taxon>
        <taxon>Pseudomonadati</taxon>
        <taxon>Pseudomonadota</taxon>
        <taxon>Gammaproteobacteria</taxon>
        <taxon>Pasteurellales</taxon>
        <taxon>Pasteurellaceae</taxon>
        <taxon>Haemophilus</taxon>
    </lineage>
</organism>
<dbReference type="RefSeq" id="WP_032825602.1">
    <property type="nucleotide sequence ID" value="NZ_LCTK01000006.1"/>
</dbReference>
<name>A0A0M3G8W9_HAEHA</name>
<dbReference type="Proteomes" id="UP000034750">
    <property type="component" value="Unassembled WGS sequence"/>
</dbReference>
<evidence type="ECO:0000313" key="2">
    <source>
        <dbReference type="Proteomes" id="UP000034750"/>
    </source>
</evidence>
<dbReference type="AlphaFoldDB" id="A0A0M3G8W9"/>
<gene>
    <name evidence="1" type="ORF">AAX18_02040</name>
</gene>
<comment type="caution">
    <text evidence="1">The sequence shown here is derived from an EMBL/GenBank/DDBJ whole genome shotgun (WGS) entry which is preliminary data.</text>
</comment>